<gene>
    <name evidence="1" type="ORF">DS957_003665</name>
</gene>
<name>A0A8B3EGT1_VIBHA</name>
<proteinExistence type="predicted"/>
<dbReference type="EMBL" id="QOUW02000007">
    <property type="protein sequence ID" value="RIW17879.1"/>
    <property type="molecule type" value="Genomic_DNA"/>
</dbReference>
<dbReference type="RefSeq" id="WP_114091725.1">
    <property type="nucleotide sequence ID" value="NZ_QOUW02000007.1"/>
</dbReference>
<evidence type="ECO:0000313" key="2">
    <source>
        <dbReference type="Proteomes" id="UP000253437"/>
    </source>
</evidence>
<organism evidence="1 2">
    <name type="scientific">Vibrio harveyi</name>
    <name type="common">Beneckea harveyi</name>
    <dbReference type="NCBI Taxonomy" id="669"/>
    <lineage>
        <taxon>Bacteria</taxon>
        <taxon>Pseudomonadati</taxon>
        <taxon>Pseudomonadota</taxon>
        <taxon>Gammaproteobacteria</taxon>
        <taxon>Vibrionales</taxon>
        <taxon>Vibrionaceae</taxon>
        <taxon>Vibrio</taxon>
    </lineage>
</organism>
<evidence type="ECO:0000313" key="1">
    <source>
        <dbReference type="EMBL" id="RIW17879.1"/>
    </source>
</evidence>
<sequence>MGKLGSWLKGQLTSIKGDTDAWSDLASSIGYLLEKYSENYIERLKTRNSMFDMQPADLQAEIRELGEFFQFGDVPEQDLPMVVIQRKDQIHLKKTVYPLEATLRREFSGMNVSWQPLYAPVDTDRHPYGSVLMTANDLDMSVTDDWFMTSRGVIQVPLNKVRVNDEQSLRDFEEKLRRVVYPLVPLRIVMQGTNYYLHFELFDCLEWVTQGVMSVVERIDIDDLDPDPVFLQKIFMEWYANDFPQKFPKRQAITRMDSIAADTTRIDRNFFVVEKAWRTFLKNAVESSAFEFDHARQRQVNYEGLESGDTKSKVELGTKKLEDKPRPFPKNQTRTRLDIVRADTVRIDKNFFVYDKLFHFEINDKRHTLDITYVQPVHKPIRNSEAHETLGCTFMVQLTHQPKELGLTEQAGLNEARLDESPVDSLRLDTRV</sequence>
<comment type="caution">
    <text evidence="1">The sequence shown here is derived from an EMBL/GenBank/DDBJ whole genome shotgun (WGS) entry which is preliminary data.</text>
</comment>
<dbReference type="AlphaFoldDB" id="A0A8B3EGT1"/>
<reference evidence="1 2" key="1">
    <citation type="submission" date="2018-08" db="EMBL/GenBank/DDBJ databases">
        <title>Vibrio harveyi strains pathogenic to white snook Centropomus viridis Lockington (1877) and potential probiotic bacteria.</title>
        <authorList>
            <person name="Soto-Rodriguez S."/>
            <person name="Gomez-Gil B."/>
            <person name="Lozano-Olvera R."/>
        </authorList>
    </citation>
    <scope>NUCLEOTIDE SEQUENCE [LARGE SCALE GENOMIC DNA]</scope>
    <source>
        <strain evidence="1 2">CAIM 1508</strain>
    </source>
</reference>
<accession>A0A8B3EGT1</accession>
<protein>
    <submittedName>
        <fullName evidence="1">Uncharacterized protein</fullName>
    </submittedName>
</protein>
<dbReference type="Proteomes" id="UP000253437">
    <property type="component" value="Unassembled WGS sequence"/>
</dbReference>